<dbReference type="EMBL" id="BAHD01000019">
    <property type="protein sequence ID" value="GAB95380.1"/>
    <property type="molecule type" value="Genomic_DNA"/>
</dbReference>
<proteinExistence type="inferred from homology"/>
<dbReference type="InterPro" id="IPR010273">
    <property type="entry name" value="DUF881"/>
</dbReference>
<dbReference type="Proteomes" id="UP000008366">
    <property type="component" value="Unassembled WGS sequence"/>
</dbReference>
<dbReference type="PANTHER" id="PTHR37313:SF4">
    <property type="entry name" value="CONSERVED MEMBRANE PROTEIN-RELATED"/>
    <property type="match status" value="1"/>
</dbReference>
<accession>K6W868</accession>
<organism evidence="3 4">
    <name type="scientific">Kineosphaera limosa NBRC 100340</name>
    <dbReference type="NCBI Taxonomy" id="1184609"/>
    <lineage>
        <taxon>Bacteria</taxon>
        <taxon>Bacillati</taxon>
        <taxon>Actinomycetota</taxon>
        <taxon>Actinomycetes</taxon>
        <taxon>Micrococcales</taxon>
        <taxon>Dermatophilaceae</taxon>
        <taxon>Kineosphaera</taxon>
    </lineage>
</organism>
<evidence type="ECO:0000313" key="4">
    <source>
        <dbReference type="Proteomes" id="UP000008366"/>
    </source>
</evidence>
<evidence type="ECO:0008006" key="5">
    <source>
        <dbReference type="Google" id="ProtNLM"/>
    </source>
</evidence>
<dbReference type="Pfam" id="PF05949">
    <property type="entry name" value="DUF881"/>
    <property type="match status" value="1"/>
</dbReference>
<evidence type="ECO:0000256" key="1">
    <source>
        <dbReference type="ARBA" id="ARBA00009108"/>
    </source>
</evidence>
<feature type="chain" id="PRO_5039031529" description="DUF881 domain-containing protein" evidence="2">
    <location>
        <begin position="19"/>
        <end position="231"/>
    </location>
</feature>
<protein>
    <recommendedName>
        <fullName evidence="5">DUF881 domain-containing protein</fullName>
    </recommendedName>
</protein>
<comment type="similarity">
    <text evidence="1">Belongs to the UPF0749 family.</text>
</comment>
<evidence type="ECO:0000313" key="3">
    <source>
        <dbReference type="EMBL" id="GAB95380.1"/>
    </source>
</evidence>
<sequence length="231" mass="23924">MPIVAAIAGLMFATSAGAARGSDLRGSGVEDLPDVIRTQTRLVETKALRTEQLRADVEAQTAALASADPQIAQQTARAATWGAAAGTEPVSGPAVTVALTDANTGGRIPPGYTVDDVVVHQQDVQAVVNALWAAGAEAMTIQDQRVVATSAVRCVGNTLILQGRVYSPPYVITAIGDPQRLLAGLEADPTVANYRRYVDLVGLGYRVTQPGTVSMPGFTAGVSPRFARADG</sequence>
<reference evidence="3 4" key="1">
    <citation type="submission" date="2012-08" db="EMBL/GenBank/DDBJ databases">
        <title>Whole genome shotgun sequence of Kineosphaera limosa NBRC 100340.</title>
        <authorList>
            <person name="Yoshida I."/>
            <person name="Isaki S."/>
            <person name="Hosoyama A."/>
            <person name="Tsuchikane K."/>
            <person name="Katsumata H."/>
            <person name="Ando Y."/>
            <person name="Ohji S."/>
            <person name="Hamada M."/>
            <person name="Tamura T."/>
            <person name="Yamazoe A."/>
            <person name="Yamazaki S."/>
            <person name="Fujita N."/>
        </authorList>
    </citation>
    <scope>NUCLEOTIDE SEQUENCE [LARGE SCALE GENOMIC DNA]</scope>
    <source>
        <strain evidence="3 4">NBRC 100340</strain>
    </source>
</reference>
<comment type="caution">
    <text evidence="3">The sequence shown here is derived from an EMBL/GenBank/DDBJ whole genome shotgun (WGS) entry which is preliminary data.</text>
</comment>
<dbReference type="eggNOG" id="COG3879">
    <property type="taxonomic scope" value="Bacteria"/>
</dbReference>
<keyword evidence="2" id="KW-0732">Signal</keyword>
<gene>
    <name evidence="3" type="ORF">KILIM_019_00320</name>
</gene>
<dbReference type="AlphaFoldDB" id="K6W868"/>
<feature type="signal peptide" evidence="2">
    <location>
        <begin position="1"/>
        <end position="18"/>
    </location>
</feature>
<evidence type="ECO:0000256" key="2">
    <source>
        <dbReference type="SAM" id="SignalP"/>
    </source>
</evidence>
<dbReference type="GO" id="GO:0005886">
    <property type="term" value="C:plasma membrane"/>
    <property type="evidence" value="ECO:0007669"/>
    <property type="project" value="TreeGrafter"/>
</dbReference>
<keyword evidence="4" id="KW-1185">Reference proteome</keyword>
<dbReference type="STRING" id="1184609.KILIM_019_00320"/>
<dbReference type="PANTHER" id="PTHR37313">
    <property type="entry name" value="UPF0749 PROTEIN RV1825"/>
    <property type="match status" value="1"/>
</dbReference>
<name>K6W868_9MICO</name>
<dbReference type="Gene3D" id="3.30.70.1880">
    <property type="entry name" value="Protein of unknown function DUF881"/>
    <property type="match status" value="1"/>
</dbReference>